<keyword evidence="10 12" id="KW-0472">Membrane</keyword>
<feature type="transmembrane region" description="Helical" evidence="13">
    <location>
        <begin position="211"/>
        <end position="237"/>
    </location>
</feature>
<dbReference type="PANTHER" id="PTHR35806:SF1">
    <property type="entry name" value="OXALOACETATE DECARBOXYLASE BETA CHAIN 2"/>
    <property type="match status" value="1"/>
</dbReference>
<keyword evidence="12" id="KW-0739">Sodium transport</keyword>
<dbReference type="PANTHER" id="PTHR35806">
    <property type="entry name" value="OXALOACETATE DECARBOXYLASE BETA CHAIN 2"/>
    <property type="match status" value="1"/>
</dbReference>
<evidence type="ECO:0000313" key="15">
    <source>
        <dbReference type="Proteomes" id="UP000503003"/>
    </source>
</evidence>
<evidence type="ECO:0000256" key="11">
    <source>
        <dbReference type="ARBA" id="ARBA00048176"/>
    </source>
</evidence>
<evidence type="ECO:0000313" key="14">
    <source>
        <dbReference type="EMBL" id="QIH42692.1"/>
    </source>
</evidence>
<keyword evidence="6 12" id="KW-1003">Cell membrane</keyword>
<evidence type="ECO:0000256" key="4">
    <source>
        <dbReference type="ARBA" id="ARBA00010924"/>
    </source>
</evidence>
<keyword evidence="12" id="KW-0915">Sodium</keyword>
<keyword evidence="9 13" id="KW-1133">Transmembrane helix</keyword>
<name>A0A6G7CKR9_9VIBR</name>
<comment type="cofactor">
    <cofactor evidence="1">
        <name>Na(+)</name>
        <dbReference type="ChEBI" id="CHEBI:29101"/>
    </cofactor>
</comment>
<reference evidence="14 15" key="1">
    <citation type="submission" date="2020-02" db="EMBL/GenBank/DDBJ databases">
        <title>A complete genome of a marine bacterium Vibrio sp. ZWAL4003 isolated from the mangrove sediment with the ability to degrade polysaccharides.</title>
        <authorList>
            <person name="Wu J."/>
            <person name="Qu W."/>
            <person name="Zeng R."/>
        </authorList>
    </citation>
    <scope>NUCLEOTIDE SEQUENCE [LARGE SCALE GENOMIC DNA]</scope>
    <source>
        <strain evidence="14 15">ZWAL4003</strain>
    </source>
</reference>
<evidence type="ECO:0000256" key="6">
    <source>
        <dbReference type="ARBA" id="ARBA00022475"/>
    </source>
</evidence>
<evidence type="ECO:0000256" key="10">
    <source>
        <dbReference type="ARBA" id="ARBA00023136"/>
    </source>
</evidence>
<evidence type="ECO:0000256" key="13">
    <source>
        <dbReference type="SAM" id="Phobius"/>
    </source>
</evidence>
<comment type="function">
    <text evidence="2 12">Catalyzes the decarboxylation of oxaloacetate coupled to Na(+) translocation.</text>
</comment>
<comment type="subunit">
    <text evidence="5 12">Heterotrimer of an alpha, a beta and a gamma subunit.</text>
</comment>
<dbReference type="KEGG" id="vzi:G5S32_12130"/>
<dbReference type="InterPro" id="IPR005661">
    <property type="entry name" value="OadB_MmdB"/>
</dbReference>
<evidence type="ECO:0000256" key="5">
    <source>
        <dbReference type="ARBA" id="ARBA00011869"/>
    </source>
</evidence>
<feature type="transmembrane region" description="Helical" evidence="13">
    <location>
        <begin position="356"/>
        <end position="375"/>
    </location>
</feature>
<gene>
    <name evidence="14" type="ORF">G5S32_12130</name>
</gene>
<dbReference type="GO" id="GO:0006814">
    <property type="term" value="P:sodium ion transport"/>
    <property type="evidence" value="ECO:0007669"/>
    <property type="project" value="UniProtKB-UniRule"/>
</dbReference>
<dbReference type="AlphaFoldDB" id="A0A6G7CKR9"/>
<organism evidence="14 15">
    <name type="scientific">Vibrio ziniensis</name>
    <dbReference type="NCBI Taxonomy" id="2711221"/>
    <lineage>
        <taxon>Bacteria</taxon>
        <taxon>Pseudomonadati</taxon>
        <taxon>Pseudomonadota</taxon>
        <taxon>Gammaproteobacteria</taxon>
        <taxon>Vibrionales</taxon>
        <taxon>Vibrionaceae</taxon>
        <taxon>Vibrio</taxon>
    </lineage>
</organism>
<keyword evidence="8" id="KW-1278">Translocase</keyword>
<dbReference type="GO" id="GO:0015451">
    <property type="term" value="F:decarboxylation-driven active transmembrane transporter activity"/>
    <property type="evidence" value="ECO:0007669"/>
    <property type="project" value="UniProtKB-EC"/>
</dbReference>
<keyword evidence="12" id="KW-0813">Transport</keyword>
<keyword evidence="12" id="KW-0406">Ion transport</keyword>
<evidence type="ECO:0000256" key="2">
    <source>
        <dbReference type="ARBA" id="ARBA00003002"/>
    </source>
</evidence>
<comment type="subcellular location">
    <subcellularLocation>
        <location evidence="3">Cell membrane</location>
        <topology evidence="3">Multi-pass membrane protein</topology>
    </subcellularLocation>
</comment>
<dbReference type="EC" id="7.2.4.2" evidence="12"/>
<keyword evidence="15" id="KW-1185">Reference proteome</keyword>
<evidence type="ECO:0000256" key="3">
    <source>
        <dbReference type="ARBA" id="ARBA00004651"/>
    </source>
</evidence>
<dbReference type="RefSeq" id="WP_165312254.1">
    <property type="nucleotide sequence ID" value="NZ_CP049331.1"/>
</dbReference>
<evidence type="ECO:0000256" key="7">
    <source>
        <dbReference type="ARBA" id="ARBA00022692"/>
    </source>
</evidence>
<feature type="transmembrane region" description="Helical" evidence="13">
    <location>
        <begin position="258"/>
        <end position="275"/>
    </location>
</feature>
<evidence type="ECO:0000256" key="9">
    <source>
        <dbReference type="ARBA" id="ARBA00022989"/>
    </source>
</evidence>
<dbReference type="Pfam" id="PF03977">
    <property type="entry name" value="OAD_beta"/>
    <property type="match status" value="1"/>
</dbReference>
<feature type="transmembrane region" description="Helical" evidence="13">
    <location>
        <begin position="287"/>
        <end position="305"/>
    </location>
</feature>
<feature type="transmembrane region" description="Helical" evidence="13">
    <location>
        <begin position="104"/>
        <end position="127"/>
    </location>
</feature>
<feature type="transmembrane region" description="Helical" evidence="13">
    <location>
        <begin position="42"/>
        <end position="61"/>
    </location>
</feature>
<dbReference type="GO" id="GO:0005886">
    <property type="term" value="C:plasma membrane"/>
    <property type="evidence" value="ECO:0007669"/>
    <property type="project" value="UniProtKB-SubCell"/>
</dbReference>
<evidence type="ECO:0000256" key="8">
    <source>
        <dbReference type="ARBA" id="ARBA00022967"/>
    </source>
</evidence>
<evidence type="ECO:0000256" key="1">
    <source>
        <dbReference type="ARBA" id="ARBA00001959"/>
    </source>
</evidence>
<evidence type="ECO:0000256" key="12">
    <source>
        <dbReference type="PIRNR" id="PIRNR015658"/>
    </source>
</evidence>
<proteinExistence type="inferred from homology"/>
<dbReference type="GO" id="GO:0016829">
    <property type="term" value="F:lyase activity"/>
    <property type="evidence" value="ECO:0007669"/>
    <property type="project" value="InterPro"/>
</dbReference>
<comment type="catalytic activity">
    <reaction evidence="11 12">
        <text>oxaloacetate + 2 Na(+)(in) + H(+) = pyruvate + 2 Na(+)(out) + CO2</text>
        <dbReference type="Rhea" id="RHEA:57724"/>
        <dbReference type="ChEBI" id="CHEBI:15361"/>
        <dbReference type="ChEBI" id="CHEBI:15378"/>
        <dbReference type="ChEBI" id="CHEBI:16452"/>
        <dbReference type="ChEBI" id="CHEBI:16526"/>
        <dbReference type="ChEBI" id="CHEBI:29101"/>
        <dbReference type="EC" id="7.2.4.2"/>
    </reaction>
</comment>
<comment type="similarity">
    <text evidence="4 12">Belongs to the GcdB/MmdB/OadB family.</text>
</comment>
<accession>A0A6G7CKR9</accession>
<dbReference type="EMBL" id="CP049331">
    <property type="protein sequence ID" value="QIH42692.1"/>
    <property type="molecule type" value="Genomic_DNA"/>
</dbReference>
<sequence length="376" mass="39346">MDGLMTLWRETGIANFELGQIIMIMVGCLLLFLAIRKGFEPLLLLPIGFGAVLANIPNAGFTEPGGLLYYVYHVGIESGIFPLLIFMGVGAMTDFGALIANPKTLWLGAAAQLGIFATLFGAILLNYVPGMEFTMADASSIAIIGGADGPTAIFLASRLSPDLLGAIAVAAYSYMALVPIIQPPIMKALTTPEERQIKMAQLRHVGKTEKIIFPLVVLLMTILFLPAATPLVGMFCLGNLMREAGVVERLSKTAQNELINIVTIFLGLGVGSKLQSDKFLNLETLGILVLGAAAFSIGTAGGVIMAKILNKFSKEDINPLIGAAGVSAVPMAARVVNKVGLQANPQNFLLMHAMGPNVAGVLGSAVAAGVLLALVG</sequence>
<keyword evidence="7 13" id="KW-0812">Transmembrane</keyword>
<feature type="transmembrane region" description="Helical" evidence="13">
    <location>
        <begin position="67"/>
        <end position="92"/>
    </location>
</feature>
<dbReference type="Proteomes" id="UP000503003">
    <property type="component" value="Chromosome 1"/>
</dbReference>
<dbReference type="PIRSF" id="PIRSF015658">
    <property type="entry name" value="MmdB_OadB"/>
    <property type="match status" value="1"/>
</dbReference>
<protein>
    <recommendedName>
        <fullName evidence="12">Oxaloacetate decarboxylase beta chain</fullName>
        <ecNumber evidence="12">7.2.4.2</ecNumber>
    </recommendedName>
</protein>
<dbReference type="NCBIfam" id="TIGR01109">
    <property type="entry name" value="Na_pump_decarbB"/>
    <property type="match status" value="1"/>
</dbReference>
<feature type="transmembrane region" description="Helical" evidence="13">
    <location>
        <begin position="12"/>
        <end position="35"/>
    </location>
</feature>